<dbReference type="GO" id="GO:0008654">
    <property type="term" value="P:phospholipid biosynthetic process"/>
    <property type="evidence" value="ECO:0007669"/>
    <property type="project" value="TreeGrafter"/>
</dbReference>
<dbReference type="EMBL" id="LT635762">
    <property type="protein sequence ID" value="SGZ57826.1"/>
    <property type="molecule type" value="Genomic_DNA"/>
</dbReference>
<dbReference type="SUPFAM" id="SSF69593">
    <property type="entry name" value="Glycerol-3-phosphate (1)-acyltransferase"/>
    <property type="match status" value="1"/>
</dbReference>
<gene>
    <name evidence="7" type="ORF">SAMEA4029010_CIC11G00000005736</name>
</gene>
<reference evidence="7 8" key="1">
    <citation type="submission" date="2016-10" db="EMBL/GenBank/DDBJ databases">
        <authorList>
            <person name="de Groot N.N."/>
        </authorList>
    </citation>
    <scope>NUCLEOTIDE SEQUENCE [LARGE SCALE GENOMIC DNA]</scope>
    <source>
        <strain evidence="7 8">CBS 141442</strain>
    </source>
</reference>
<dbReference type="OrthoDB" id="10255570at2759"/>
<name>A0A1L0C4U5_9ASCO</name>
<organism evidence="7 8">
    <name type="scientific">Sungouiella intermedia</name>
    <dbReference type="NCBI Taxonomy" id="45354"/>
    <lineage>
        <taxon>Eukaryota</taxon>
        <taxon>Fungi</taxon>
        <taxon>Dikarya</taxon>
        <taxon>Ascomycota</taxon>
        <taxon>Saccharomycotina</taxon>
        <taxon>Pichiomycetes</taxon>
        <taxon>Metschnikowiaceae</taxon>
        <taxon>Sungouiella</taxon>
    </lineage>
</organism>
<proteinExistence type="inferred from homology"/>
<accession>A0A1L0C4U5</accession>
<evidence type="ECO:0000256" key="3">
    <source>
        <dbReference type="ARBA" id="ARBA00022679"/>
    </source>
</evidence>
<dbReference type="Proteomes" id="UP000182334">
    <property type="component" value="Chromosome VII"/>
</dbReference>
<dbReference type="InterPro" id="IPR045520">
    <property type="entry name" value="GPAT/DHAPAT_C"/>
</dbReference>
<evidence type="ECO:0000256" key="4">
    <source>
        <dbReference type="ARBA" id="ARBA00023136"/>
    </source>
</evidence>
<dbReference type="Pfam" id="PF19277">
    <property type="entry name" value="GPAT_C"/>
    <property type="match status" value="1"/>
</dbReference>
<sequence>MSKSIANADFDVNILEDANTEPLVTLTIPLPTDKDTYIDIEPNEKVSTSFKILGNFIEFLSGVKYNEIYSVNEHRYSVNKLTKSFNDHSKKYMKERLEKTDEQLDEIVYDLVNSELRMNLIKAKDFPKRYQDVKEFMVKYYTEQNEKNLPEFMSISLLRVCYVTCMKTLSKMFPQGVWVNNRQLSELFQEYLKNPMSIILLPNHQSHLDYVIMHLIFIRFLFSIPTVIAGENLNVAVFGRFLKGLGAIFIKRSFNNELYTERNLTNYAEFVFLNKLHFEVFIEGTRSRDGKLLLPKYGILKTLTSIYLKQRYQEGNLNFDMLLQPISFTYERVYEAEGYLDELIGKDKKQESFMNIFTNGASNLLYGVDRQDKKLKRLKDGYIDNYDRTLHGKIFVRLADRFTLSSYIEDESNRINGIDTSTISDEDVNLKKLGFKILHAINGVAYLPQSAVVGVTIQTYYYLNGEREFPIEKLLPTMNFLIDVYLEENLSDSNKQILTSIKGLSDAEKVDLIKDQVIRFFKFNRINPDTNQIKIENSFELLYYKNLTIHLIIHKCLASFIVMRTSNLNQINKLYYIFTGFLKNEFLFDYNYNADNSLSNILKHFKDLGVINENYEIVDVHYHQVLSTIIQPFIESFMICVSNLNFTVGKFYEKSSNRITEQQLINDSLMLKDYPTTKSLLRIIQKDNMKNFQRESKDYRIETYNKQYLLSFLFYLNNLKLIKIFKNKSKTKAYVIIQNSKDLKFTLRFMERLLIQSETDDISINYMIDIVDKIPDRELADSKARL</sequence>
<protein>
    <submittedName>
        <fullName evidence="7">CIC11C00000005736</fullName>
    </submittedName>
</protein>
<evidence type="ECO:0000256" key="2">
    <source>
        <dbReference type="ARBA" id="ARBA00007937"/>
    </source>
</evidence>
<dbReference type="GO" id="GO:0006631">
    <property type="term" value="P:fatty acid metabolic process"/>
    <property type="evidence" value="ECO:0007669"/>
    <property type="project" value="TreeGrafter"/>
</dbReference>
<dbReference type="GO" id="GO:0012505">
    <property type="term" value="C:endomembrane system"/>
    <property type="evidence" value="ECO:0007669"/>
    <property type="project" value="UniProtKB-SubCell"/>
</dbReference>
<dbReference type="AlphaFoldDB" id="A0A1L0C4U5"/>
<dbReference type="InterPro" id="IPR041728">
    <property type="entry name" value="GPAT/DHAPAT_LPLAT"/>
</dbReference>
<comment type="similarity">
    <text evidence="2">Belongs to the GPAT/DAPAT family.</text>
</comment>
<dbReference type="GO" id="GO:0004366">
    <property type="term" value="F:glycerol-3-phosphate O-acyltransferase activity"/>
    <property type="evidence" value="ECO:0007669"/>
    <property type="project" value="TreeGrafter"/>
</dbReference>
<dbReference type="Pfam" id="PF01553">
    <property type="entry name" value="Acyltransferase"/>
    <property type="match status" value="1"/>
</dbReference>
<comment type="subcellular location">
    <subcellularLocation>
        <location evidence="1">Endomembrane system</location>
        <topology evidence="1">Peripheral membrane protein</topology>
    </subcellularLocation>
</comment>
<dbReference type="PANTHER" id="PTHR12563:SF17">
    <property type="entry name" value="DIHYDROXYACETONE PHOSPHATE ACYLTRANSFERASE"/>
    <property type="match status" value="1"/>
</dbReference>
<evidence type="ECO:0000256" key="5">
    <source>
        <dbReference type="ARBA" id="ARBA00023315"/>
    </source>
</evidence>
<keyword evidence="8" id="KW-1185">Reference proteome</keyword>
<evidence type="ECO:0000259" key="6">
    <source>
        <dbReference type="SMART" id="SM00563"/>
    </source>
</evidence>
<dbReference type="STRING" id="45354.A0A1L0C4U5"/>
<feature type="domain" description="Phospholipid/glycerol acyltransferase" evidence="6">
    <location>
        <begin position="198"/>
        <end position="331"/>
    </location>
</feature>
<dbReference type="InterPro" id="IPR002123">
    <property type="entry name" value="Plipid/glycerol_acylTrfase"/>
</dbReference>
<dbReference type="PANTHER" id="PTHR12563">
    <property type="entry name" value="GLYCEROL-3-PHOSPHATE ACYLTRANSFERASE"/>
    <property type="match status" value="1"/>
</dbReference>
<dbReference type="SMART" id="SM00563">
    <property type="entry name" value="PlsC"/>
    <property type="match status" value="1"/>
</dbReference>
<keyword evidence="5" id="KW-0012">Acyltransferase</keyword>
<evidence type="ECO:0000256" key="1">
    <source>
        <dbReference type="ARBA" id="ARBA00004184"/>
    </source>
</evidence>
<keyword evidence="3" id="KW-0808">Transferase</keyword>
<dbReference type="GO" id="GO:0019432">
    <property type="term" value="P:triglyceride biosynthetic process"/>
    <property type="evidence" value="ECO:0007669"/>
    <property type="project" value="TreeGrafter"/>
</dbReference>
<dbReference type="GO" id="GO:0006072">
    <property type="term" value="P:glycerol-3-phosphate metabolic process"/>
    <property type="evidence" value="ECO:0007669"/>
    <property type="project" value="TreeGrafter"/>
</dbReference>
<evidence type="ECO:0000313" key="8">
    <source>
        <dbReference type="Proteomes" id="UP000182334"/>
    </source>
</evidence>
<keyword evidence="4" id="KW-0472">Membrane</keyword>
<evidence type="ECO:0000313" key="7">
    <source>
        <dbReference type="EMBL" id="SGZ57826.1"/>
    </source>
</evidence>
<dbReference type="GO" id="GO:0031966">
    <property type="term" value="C:mitochondrial membrane"/>
    <property type="evidence" value="ECO:0007669"/>
    <property type="project" value="TreeGrafter"/>
</dbReference>
<dbReference type="InterPro" id="IPR022284">
    <property type="entry name" value="GPAT/DHAPAT"/>
</dbReference>
<dbReference type="CDD" id="cd07993">
    <property type="entry name" value="LPLAT_DHAPAT-like"/>
    <property type="match status" value="1"/>
</dbReference>